<dbReference type="InterPro" id="IPR043130">
    <property type="entry name" value="CDP-OH_PTrfase_TM_dom"/>
</dbReference>
<evidence type="ECO:0000313" key="2">
    <source>
        <dbReference type="EMBL" id="GIJ49862.1"/>
    </source>
</evidence>
<feature type="transmembrane region" description="Helical" evidence="1">
    <location>
        <begin position="205"/>
        <end position="226"/>
    </location>
</feature>
<dbReference type="Gene3D" id="1.20.120.1760">
    <property type="match status" value="1"/>
</dbReference>
<keyword evidence="3" id="KW-1185">Reference proteome</keyword>
<keyword evidence="1" id="KW-0812">Transmembrane</keyword>
<protein>
    <submittedName>
        <fullName evidence="2">CDP-diacylglycerol--glycerol-3-phosphate 3-phosphatidyltransferase</fullName>
    </submittedName>
</protein>
<dbReference type="GO" id="GO:0008654">
    <property type="term" value="P:phospholipid biosynthetic process"/>
    <property type="evidence" value="ECO:0007669"/>
    <property type="project" value="InterPro"/>
</dbReference>
<feature type="transmembrane region" description="Helical" evidence="1">
    <location>
        <begin position="181"/>
        <end position="199"/>
    </location>
</feature>
<dbReference type="GO" id="GO:0016020">
    <property type="term" value="C:membrane"/>
    <property type="evidence" value="ECO:0007669"/>
    <property type="project" value="InterPro"/>
</dbReference>
<dbReference type="Proteomes" id="UP000619260">
    <property type="component" value="Unassembled WGS sequence"/>
</dbReference>
<feature type="transmembrane region" description="Helical" evidence="1">
    <location>
        <begin position="128"/>
        <end position="153"/>
    </location>
</feature>
<accession>A0A8J3YSK1</accession>
<gene>
    <name evidence="2" type="primary">pgsA_2</name>
    <name evidence="2" type="ORF">Val02_67480</name>
</gene>
<feature type="transmembrane region" description="Helical" evidence="1">
    <location>
        <begin position="75"/>
        <end position="97"/>
    </location>
</feature>
<evidence type="ECO:0000313" key="3">
    <source>
        <dbReference type="Proteomes" id="UP000619260"/>
    </source>
</evidence>
<keyword evidence="1" id="KW-0472">Membrane</keyword>
<organism evidence="2 3">
    <name type="scientific">Virgisporangium aliadipatigenens</name>
    <dbReference type="NCBI Taxonomy" id="741659"/>
    <lineage>
        <taxon>Bacteria</taxon>
        <taxon>Bacillati</taxon>
        <taxon>Actinomycetota</taxon>
        <taxon>Actinomycetes</taxon>
        <taxon>Micromonosporales</taxon>
        <taxon>Micromonosporaceae</taxon>
        <taxon>Virgisporangium</taxon>
    </lineage>
</organism>
<dbReference type="Pfam" id="PF01066">
    <property type="entry name" value="CDP-OH_P_transf"/>
    <property type="match status" value="1"/>
</dbReference>
<sequence>MSGPSADSGSRAVGWDEYAARWSGLHGGFDPRRASPLVRGWLRIAHRVACGLAALRVGPGAVTAFGVLLGGLVPVAAFAGGGAVLGAAALVVVGALADTVDGALAVVRDRVSARGTVYDSVADRLTEAAWLAAFWAVGAAGWPVVVCGAVAWLHEYVRARATVAGMPDIGTVTVAERPTRVLVALFGLAAAGGVAFVDAELAPVAAAVAVAVWTVLGAVGLVQLTITVRRAL</sequence>
<comment type="caution">
    <text evidence="2">The sequence shown here is derived from an EMBL/GenBank/DDBJ whole genome shotgun (WGS) entry which is preliminary data.</text>
</comment>
<dbReference type="EMBL" id="BOPF01000031">
    <property type="protein sequence ID" value="GIJ49862.1"/>
    <property type="molecule type" value="Genomic_DNA"/>
</dbReference>
<reference evidence="2" key="1">
    <citation type="submission" date="2021-01" db="EMBL/GenBank/DDBJ databases">
        <title>Whole genome shotgun sequence of Virgisporangium aliadipatigenens NBRC 105644.</title>
        <authorList>
            <person name="Komaki H."/>
            <person name="Tamura T."/>
        </authorList>
    </citation>
    <scope>NUCLEOTIDE SEQUENCE</scope>
    <source>
        <strain evidence="2">NBRC 105644</strain>
    </source>
</reference>
<keyword evidence="1" id="KW-1133">Transmembrane helix</keyword>
<evidence type="ECO:0000256" key="1">
    <source>
        <dbReference type="SAM" id="Phobius"/>
    </source>
</evidence>
<dbReference type="RefSeq" id="WP_203903309.1">
    <property type="nucleotide sequence ID" value="NZ_BOPF01000031.1"/>
</dbReference>
<dbReference type="GO" id="GO:0016780">
    <property type="term" value="F:phosphotransferase activity, for other substituted phosphate groups"/>
    <property type="evidence" value="ECO:0007669"/>
    <property type="project" value="InterPro"/>
</dbReference>
<feature type="transmembrane region" description="Helical" evidence="1">
    <location>
        <begin position="44"/>
        <end position="68"/>
    </location>
</feature>
<proteinExistence type="predicted"/>
<dbReference type="AlphaFoldDB" id="A0A8J3YSK1"/>
<dbReference type="InterPro" id="IPR000462">
    <property type="entry name" value="CDP-OH_P_trans"/>
</dbReference>
<name>A0A8J3YSK1_9ACTN</name>